<feature type="domain" description="CCHC-type" evidence="3">
    <location>
        <begin position="44"/>
        <end position="58"/>
    </location>
</feature>
<evidence type="ECO:0000313" key="5">
    <source>
        <dbReference type="Proteomes" id="UP000694555"/>
    </source>
</evidence>
<dbReference type="Pfam" id="PF00098">
    <property type="entry name" value="zf-CCHC"/>
    <property type="match status" value="2"/>
</dbReference>
<organism evidence="4 5">
    <name type="scientific">Buteo japonicus</name>
    <dbReference type="NCBI Taxonomy" id="224669"/>
    <lineage>
        <taxon>Eukaryota</taxon>
        <taxon>Metazoa</taxon>
        <taxon>Chordata</taxon>
        <taxon>Craniata</taxon>
        <taxon>Vertebrata</taxon>
        <taxon>Euteleostomi</taxon>
        <taxon>Archelosauria</taxon>
        <taxon>Archosauria</taxon>
        <taxon>Dinosauria</taxon>
        <taxon>Saurischia</taxon>
        <taxon>Theropoda</taxon>
        <taxon>Coelurosauria</taxon>
        <taxon>Aves</taxon>
        <taxon>Neognathae</taxon>
        <taxon>Neoaves</taxon>
        <taxon>Telluraves</taxon>
        <taxon>Accipitrimorphae</taxon>
        <taxon>Accipitriformes</taxon>
        <taxon>Accipitridae</taxon>
        <taxon>Accipitrinae</taxon>
        <taxon>Buteo</taxon>
    </lineage>
</organism>
<dbReference type="Proteomes" id="UP000694555">
    <property type="component" value="Unplaced"/>
</dbReference>
<dbReference type="AlphaFoldDB" id="A0A8B9YYQ1"/>
<evidence type="ECO:0000256" key="1">
    <source>
        <dbReference type="PROSITE-ProRule" id="PRU00047"/>
    </source>
</evidence>
<dbReference type="SUPFAM" id="SSF57756">
    <property type="entry name" value="Retrovirus zinc finger-like domains"/>
    <property type="match status" value="1"/>
</dbReference>
<name>A0A8B9YYQ1_9AVES</name>
<keyword evidence="1" id="KW-0862">Zinc</keyword>
<dbReference type="InterPro" id="IPR001878">
    <property type="entry name" value="Znf_CCHC"/>
</dbReference>
<feature type="domain" description="CCHC-type" evidence="3">
    <location>
        <begin position="11"/>
        <end position="26"/>
    </location>
</feature>
<evidence type="ECO:0000259" key="3">
    <source>
        <dbReference type="PROSITE" id="PS50158"/>
    </source>
</evidence>
<reference evidence="4" key="1">
    <citation type="submission" date="2025-08" db="UniProtKB">
        <authorList>
            <consortium name="Ensembl"/>
        </authorList>
    </citation>
    <scope>IDENTIFICATION</scope>
</reference>
<keyword evidence="5" id="KW-1185">Reference proteome</keyword>
<proteinExistence type="predicted"/>
<dbReference type="SMART" id="SM00343">
    <property type="entry name" value="ZnF_C2HC"/>
    <property type="match status" value="2"/>
</dbReference>
<sequence length="117" mass="12872">MSSARWKNISCFGCGGSGHVRSQCPSVSRANQGRTLNSEQKRSCFRCGKVGHLAKQCRMTRNGEQLGNYRGSPSTGRAGLPGNNPSHQVYPVECRESLTVGQQKDESLPWKMTTDRL</sequence>
<dbReference type="GO" id="GO:0008270">
    <property type="term" value="F:zinc ion binding"/>
    <property type="evidence" value="ECO:0007669"/>
    <property type="project" value="UniProtKB-KW"/>
</dbReference>
<keyword evidence="1" id="KW-0479">Metal-binding</keyword>
<protein>
    <recommendedName>
        <fullName evidence="3">CCHC-type domain-containing protein</fullName>
    </recommendedName>
</protein>
<dbReference type="Gene3D" id="4.10.60.10">
    <property type="entry name" value="Zinc finger, CCHC-type"/>
    <property type="match status" value="1"/>
</dbReference>
<feature type="region of interest" description="Disordered" evidence="2">
    <location>
        <begin position="64"/>
        <end position="87"/>
    </location>
</feature>
<reference evidence="4" key="2">
    <citation type="submission" date="2025-09" db="UniProtKB">
        <authorList>
            <consortium name="Ensembl"/>
        </authorList>
    </citation>
    <scope>IDENTIFICATION</scope>
</reference>
<accession>A0A8B9YYQ1</accession>
<dbReference type="PROSITE" id="PS50158">
    <property type="entry name" value="ZF_CCHC"/>
    <property type="match status" value="2"/>
</dbReference>
<dbReference type="Ensembl" id="ENSBJAT00000000824.1">
    <property type="protein sequence ID" value="ENSBJAP00000000801.1"/>
    <property type="gene ID" value="ENSBJAG00000000657.1"/>
</dbReference>
<dbReference type="InterPro" id="IPR036875">
    <property type="entry name" value="Znf_CCHC_sf"/>
</dbReference>
<evidence type="ECO:0000256" key="2">
    <source>
        <dbReference type="SAM" id="MobiDB-lite"/>
    </source>
</evidence>
<keyword evidence="1" id="KW-0863">Zinc-finger</keyword>
<dbReference type="GO" id="GO:0003676">
    <property type="term" value="F:nucleic acid binding"/>
    <property type="evidence" value="ECO:0007669"/>
    <property type="project" value="InterPro"/>
</dbReference>
<evidence type="ECO:0000313" key="4">
    <source>
        <dbReference type="Ensembl" id="ENSBJAP00000000801.1"/>
    </source>
</evidence>